<feature type="compositionally biased region" description="Low complexity" evidence="1">
    <location>
        <begin position="52"/>
        <end position="67"/>
    </location>
</feature>
<gene>
    <name evidence="2" type="ORF">V7S43_009632</name>
</gene>
<sequence length="140" mass="14890">MASFLLGDEYASSSSSEDEETSPAVNAATKVPPSSAATSNMQLLPSADELFGSDTSGVLSTSVSSTSAPSHKRKNEQVQRAATKAVKMETGEASCKLKIAPFAPPQLRRPNVSTEDRGSWNTNKTMALQRRAKEAEARDN</sequence>
<protein>
    <submittedName>
        <fullName evidence="2">Uncharacterized protein</fullName>
    </submittedName>
</protein>
<dbReference type="EMBL" id="JBIMZQ010000020">
    <property type="protein sequence ID" value="KAL3665598.1"/>
    <property type="molecule type" value="Genomic_DNA"/>
</dbReference>
<feature type="region of interest" description="Disordered" evidence="1">
    <location>
        <begin position="105"/>
        <end position="140"/>
    </location>
</feature>
<reference evidence="2 3" key="1">
    <citation type="submission" date="2024-09" db="EMBL/GenBank/DDBJ databases">
        <title>Genome sequencing and assembly of Phytophthora oleae, isolate VK10A, causative agent of rot of olive drupes.</title>
        <authorList>
            <person name="Conti Taguali S."/>
            <person name="Riolo M."/>
            <person name="La Spada F."/>
            <person name="Cacciola S.O."/>
            <person name="Dionisio G."/>
        </authorList>
    </citation>
    <scope>NUCLEOTIDE SEQUENCE [LARGE SCALE GENOMIC DNA]</scope>
    <source>
        <strain evidence="2 3">VK10A</strain>
    </source>
</reference>
<organism evidence="2 3">
    <name type="scientific">Phytophthora oleae</name>
    <dbReference type="NCBI Taxonomy" id="2107226"/>
    <lineage>
        <taxon>Eukaryota</taxon>
        <taxon>Sar</taxon>
        <taxon>Stramenopiles</taxon>
        <taxon>Oomycota</taxon>
        <taxon>Peronosporomycetes</taxon>
        <taxon>Peronosporales</taxon>
        <taxon>Peronosporaceae</taxon>
        <taxon>Phytophthora</taxon>
    </lineage>
</organism>
<evidence type="ECO:0000313" key="2">
    <source>
        <dbReference type="EMBL" id="KAL3665598.1"/>
    </source>
</evidence>
<dbReference type="AlphaFoldDB" id="A0ABD3FF64"/>
<dbReference type="Proteomes" id="UP001632037">
    <property type="component" value="Unassembled WGS sequence"/>
</dbReference>
<keyword evidence="3" id="KW-1185">Reference proteome</keyword>
<evidence type="ECO:0000313" key="3">
    <source>
        <dbReference type="Proteomes" id="UP001632037"/>
    </source>
</evidence>
<feature type="region of interest" description="Disordered" evidence="1">
    <location>
        <begin position="1"/>
        <end position="78"/>
    </location>
</feature>
<proteinExistence type="predicted"/>
<comment type="caution">
    <text evidence="2">The sequence shown here is derived from an EMBL/GenBank/DDBJ whole genome shotgun (WGS) entry which is preliminary data.</text>
</comment>
<evidence type="ECO:0000256" key="1">
    <source>
        <dbReference type="SAM" id="MobiDB-lite"/>
    </source>
</evidence>
<feature type="compositionally biased region" description="Basic and acidic residues" evidence="1">
    <location>
        <begin position="131"/>
        <end position="140"/>
    </location>
</feature>
<accession>A0ABD3FF64</accession>
<name>A0ABD3FF64_9STRA</name>